<evidence type="ECO:0000259" key="7">
    <source>
        <dbReference type="PROSITE" id="PS51981"/>
    </source>
</evidence>
<evidence type="ECO:0000256" key="4">
    <source>
        <dbReference type="ARBA" id="ARBA00022771"/>
    </source>
</evidence>
<evidence type="ECO:0000313" key="9">
    <source>
        <dbReference type="Proteomes" id="UP000266721"/>
    </source>
</evidence>
<keyword evidence="2" id="KW-0963">Cytoplasm</keyword>
<dbReference type="GO" id="GO:0008270">
    <property type="term" value="F:zinc ion binding"/>
    <property type="evidence" value="ECO:0007669"/>
    <property type="project" value="UniProtKB-KW"/>
</dbReference>
<name>A0A3L5TU35_MYTGA</name>
<dbReference type="GO" id="GO:0002376">
    <property type="term" value="P:immune system process"/>
    <property type="evidence" value="ECO:0007669"/>
    <property type="project" value="UniProtKB-KW"/>
</dbReference>
<feature type="non-terminal residue" evidence="8">
    <location>
        <position position="461"/>
    </location>
</feature>
<dbReference type="PROSITE" id="PS51981">
    <property type="entry name" value="ZF_RZ"/>
    <property type="match status" value="1"/>
</dbReference>
<reference evidence="8 9" key="1">
    <citation type="journal article" date="2016" name="PLoS ONE">
        <title>A First Insight into the Genome of the Filter-Feeder Mussel Mytilus galloprovincialis.</title>
        <authorList>
            <person name="Murgarella M."/>
            <person name="Puiu D."/>
            <person name="Novoa B."/>
            <person name="Figueras A."/>
            <person name="Posada D."/>
            <person name="Canchaya C."/>
        </authorList>
    </citation>
    <scope>NUCLEOTIDE SEQUENCE [LARGE SCALE GENOMIC DNA]</scope>
    <source>
        <tissue evidence="8">Muscle</tissue>
    </source>
</reference>
<organism evidence="8 9">
    <name type="scientific">Mytilus galloprovincialis</name>
    <name type="common">Mediterranean mussel</name>
    <dbReference type="NCBI Taxonomy" id="29158"/>
    <lineage>
        <taxon>Eukaryota</taxon>
        <taxon>Metazoa</taxon>
        <taxon>Spiralia</taxon>
        <taxon>Lophotrochozoa</taxon>
        <taxon>Mollusca</taxon>
        <taxon>Bivalvia</taxon>
        <taxon>Autobranchia</taxon>
        <taxon>Pteriomorphia</taxon>
        <taxon>Mytilida</taxon>
        <taxon>Mytiloidea</taxon>
        <taxon>Mytilidae</taxon>
        <taxon>Mytilinae</taxon>
        <taxon>Mytilus</taxon>
    </lineage>
</organism>
<dbReference type="PANTHER" id="PTHR22605:SF16">
    <property type="entry name" value="E3 UBIQUITIN-PROTEIN LIGASE RNF213"/>
    <property type="match status" value="1"/>
</dbReference>
<evidence type="ECO:0000256" key="3">
    <source>
        <dbReference type="ARBA" id="ARBA00022723"/>
    </source>
</evidence>
<dbReference type="InterPro" id="IPR031248">
    <property type="entry name" value="RNF213"/>
</dbReference>
<protein>
    <recommendedName>
        <fullName evidence="7">RZ-type domain-containing protein</fullName>
    </recommendedName>
</protein>
<evidence type="ECO:0000256" key="6">
    <source>
        <dbReference type="ARBA" id="ARBA00022859"/>
    </source>
</evidence>
<evidence type="ECO:0000256" key="1">
    <source>
        <dbReference type="ARBA" id="ARBA00004496"/>
    </source>
</evidence>
<evidence type="ECO:0000256" key="2">
    <source>
        <dbReference type="ARBA" id="ARBA00022490"/>
    </source>
</evidence>
<comment type="subcellular location">
    <subcellularLocation>
        <location evidence="1">Cytoplasm</location>
    </subcellularLocation>
</comment>
<accession>A0A3L5TU35</accession>
<gene>
    <name evidence="8" type="ORF">AM593_02814</name>
</gene>
<feature type="non-terminal residue" evidence="8">
    <location>
        <position position="1"/>
    </location>
</feature>
<dbReference type="InterPro" id="IPR046439">
    <property type="entry name" value="ZF_RZ_dom"/>
</dbReference>
<keyword evidence="3" id="KW-0479">Metal-binding</keyword>
<dbReference type="AlphaFoldDB" id="A0A3L5TU35"/>
<proteinExistence type="predicted"/>
<dbReference type="SMR" id="A0A3L5TU35"/>
<comment type="caution">
    <text evidence="8">The sequence shown here is derived from an EMBL/GenBank/DDBJ whole genome shotgun (WGS) entry which is preliminary data.</text>
</comment>
<keyword evidence="6" id="KW-0391">Immunity</keyword>
<evidence type="ECO:0000256" key="5">
    <source>
        <dbReference type="ARBA" id="ARBA00022833"/>
    </source>
</evidence>
<dbReference type="GO" id="GO:0005737">
    <property type="term" value="C:cytoplasm"/>
    <property type="evidence" value="ECO:0007669"/>
    <property type="project" value="UniProtKB-SubCell"/>
</dbReference>
<sequence>LSRYFNHASELVRTTGDPHHLIELCQLILQCMEDSLHQQYVNREDEVAMVTKMLREALPNISPQEVQTIDKIDHISKVRFCLTVVAKYIYNLFGTGQKNRLEPDIRRLFDAAARLCEECGSPWPRRYFVKQLCRCYGIDSYQTVLAKSDASFLRWVRLPELKEKKVEECHDRYIVTGDEYKELRETIVTTVLNEDAEKLQQLLQRPKEEWQTRIKLLLALHREISMNNVYGGQPQKFTDKGKEFLGEFIMNHALIIHKEVPQRILQNAIWRLPGNIVARMPLAEQNISCLLTHYFVLMTEIPGKHTLLTPLVNIARKPQKMVSSYLPTMPQDELLEIKEAVLAARRGNVNENPVFYRCPNGHPYIIGNCGNPAYVGVCKECGREIGGQGYNLRPGNELDAGVDRTEKGHVLGPAARLGPLRAPERKLNRASCAVLRLLTHMSMYIGANVNEQDEQEFGLNS</sequence>
<dbReference type="PANTHER" id="PTHR22605">
    <property type="entry name" value="RZ-TYPE DOMAIN-CONTAINING PROTEIN"/>
    <property type="match status" value="1"/>
</dbReference>
<keyword evidence="5" id="KW-0862">Zinc</keyword>
<evidence type="ECO:0000313" key="8">
    <source>
        <dbReference type="EMBL" id="OPL33047.1"/>
    </source>
</evidence>
<keyword evidence="4" id="KW-0863">Zinc-finger</keyword>
<dbReference type="Pfam" id="PF20173">
    <property type="entry name" value="ZnF_RZ-type"/>
    <property type="match status" value="1"/>
</dbReference>
<dbReference type="GO" id="GO:0004842">
    <property type="term" value="F:ubiquitin-protein transferase activity"/>
    <property type="evidence" value="ECO:0007669"/>
    <property type="project" value="InterPro"/>
</dbReference>
<dbReference type="Proteomes" id="UP000266721">
    <property type="component" value="Unassembled WGS sequence"/>
</dbReference>
<keyword evidence="9" id="KW-1185">Reference proteome</keyword>
<dbReference type="EMBL" id="KV585207">
    <property type="protein sequence ID" value="OPL33047.1"/>
    <property type="molecule type" value="Genomic_DNA"/>
</dbReference>
<feature type="domain" description="RZ-type" evidence="7">
    <location>
        <begin position="329"/>
        <end position="407"/>
    </location>
</feature>
<dbReference type="GO" id="GO:0016887">
    <property type="term" value="F:ATP hydrolysis activity"/>
    <property type="evidence" value="ECO:0007669"/>
    <property type="project" value="InterPro"/>
</dbReference>